<evidence type="ECO:0000256" key="1">
    <source>
        <dbReference type="SAM" id="MobiDB-lite"/>
    </source>
</evidence>
<feature type="region of interest" description="Disordered" evidence="1">
    <location>
        <begin position="79"/>
        <end position="102"/>
    </location>
</feature>
<proteinExistence type="predicted"/>
<dbReference type="PANTHER" id="PTHR32027:SF0">
    <property type="entry name" value="CYTOSINE DEAMINASE"/>
    <property type="match status" value="1"/>
</dbReference>
<gene>
    <name evidence="2" type="ORF">E0L32_003205</name>
</gene>
<dbReference type="GO" id="GO:0016814">
    <property type="term" value="F:hydrolase activity, acting on carbon-nitrogen (but not peptide) bonds, in cyclic amidines"/>
    <property type="evidence" value="ECO:0007669"/>
    <property type="project" value="TreeGrafter"/>
</dbReference>
<name>A0A507BB09_9PEZI</name>
<organism evidence="2 3">
    <name type="scientific">Thyridium curvatum</name>
    <dbReference type="NCBI Taxonomy" id="1093900"/>
    <lineage>
        <taxon>Eukaryota</taxon>
        <taxon>Fungi</taxon>
        <taxon>Dikarya</taxon>
        <taxon>Ascomycota</taxon>
        <taxon>Pezizomycotina</taxon>
        <taxon>Sordariomycetes</taxon>
        <taxon>Sordariomycetidae</taxon>
        <taxon>Thyridiales</taxon>
        <taxon>Thyridiaceae</taxon>
        <taxon>Thyridium</taxon>
    </lineage>
</organism>
<dbReference type="EMBL" id="SKBQ01000014">
    <property type="protein sequence ID" value="TPX17087.1"/>
    <property type="molecule type" value="Genomic_DNA"/>
</dbReference>
<dbReference type="OrthoDB" id="10266980at2759"/>
<dbReference type="STRING" id="1093900.A0A507BB09"/>
<dbReference type="AlphaFoldDB" id="A0A507BB09"/>
<sequence length="591" mass="64873">MELRNIILPSRGRSTTWDIDIANDNIITSIRPAAAATANNDGTATEGEQPPPPPPPSVVLPTLCHPHVHLDKAYILTCNHPRSSSPDRHDHDHPDYADLAPQDGSFQEALRNTARAKERYTPADLRLRGAQLLAAGYAQGVTCARAFVEVDRVTGTRGVAAAAELRRQFAGLVDVQVCAFAQDPVFSSSSSSSSADHDDDDGGENRREMERALREHAADVDVLGATPYVEASRGTSLANIDWAVRTALERGLHLDFHLDYNLGDHDHRGYSRPDELPLVYAVLCYLHAHDWVGRADPAKTVVLGHCTQLTRLAHDDLRDLAALIRAWKLPVHFVGLPTSDIYMMGRPAGGSARDGGEMLDIEALAESTPRDKLGDFNTHYERMLAALRRRRHRRSGSRDRREPGGGGGGDDDEQAPHSRPRGTLQVPDLIKDYGLDACLGVNNVGNAFTPFGTGDPLQLASWGVGLYHAGTPADAELLYGCVSWRARRAIGCVSRRREQEQQQQQQQQLGKEEEDEQELREGEAWRPMLMFKNQREIEIGGGGAGPGKPAVSVPARQRRDIKDIVWDPPEASLRQVLQNVEATASPPRTMT</sequence>
<evidence type="ECO:0000313" key="2">
    <source>
        <dbReference type="EMBL" id="TPX17087.1"/>
    </source>
</evidence>
<dbReference type="Gene3D" id="3.20.20.140">
    <property type="entry name" value="Metal-dependent hydrolases"/>
    <property type="match status" value="1"/>
</dbReference>
<accession>A0A507BB09</accession>
<dbReference type="InterPro" id="IPR052349">
    <property type="entry name" value="Metallo-hydrolase_Enzymes"/>
</dbReference>
<evidence type="ECO:0000313" key="3">
    <source>
        <dbReference type="Proteomes" id="UP000319257"/>
    </source>
</evidence>
<keyword evidence="3" id="KW-1185">Reference proteome</keyword>
<feature type="compositionally biased region" description="Pro residues" evidence="1">
    <location>
        <begin position="49"/>
        <end position="58"/>
    </location>
</feature>
<dbReference type="InParanoid" id="A0A507BB09"/>
<feature type="region of interest" description="Disordered" evidence="1">
    <location>
        <begin position="387"/>
        <end position="425"/>
    </location>
</feature>
<dbReference type="SUPFAM" id="SSF51556">
    <property type="entry name" value="Metallo-dependent hydrolases"/>
    <property type="match status" value="2"/>
</dbReference>
<feature type="compositionally biased region" description="Basic and acidic residues" evidence="1">
    <location>
        <begin position="85"/>
        <end position="96"/>
    </location>
</feature>
<reference evidence="2 3" key="1">
    <citation type="submission" date="2019-06" db="EMBL/GenBank/DDBJ databases">
        <title>Draft genome sequence of the filamentous fungus Phialemoniopsis curvata isolated from diesel fuel.</title>
        <authorList>
            <person name="Varaljay V.A."/>
            <person name="Lyon W.J."/>
            <person name="Crouch A.L."/>
            <person name="Drake C.E."/>
            <person name="Hollomon J.M."/>
            <person name="Nadeau L.J."/>
            <person name="Nunn H.S."/>
            <person name="Stevenson B.S."/>
            <person name="Bojanowski C.L."/>
            <person name="Crookes-Goodson W.J."/>
        </authorList>
    </citation>
    <scope>NUCLEOTIDE SEQUENCE [LARGE SCALE GENOMIC DNA]</scope>
    <source>
        <strain evidence="2 3">D216</strain>
    </source>
</reference>
<dbReference type="InterPro" id="IPR032466">
    <property type="entry name" value="Metal_Hydrolase"/>
</dbReference>
<comment type="caution">
    <text evidence="2">The sequence shown here is derived from an EMBL/GenBank/DDBJ whole genome shotgun (WGS) entry which is preliminary data.</text>
</comment>
<dbReference type="Proteomes" id="UP000319257">
    <property type="component" value="Unassembled WGS sequence"/>
</dbReference>
<dbReference type="PANTHER" id="PTHR32027">
    <property type="entry name" value="CYTOSINE DEAMINASE"/>
    <property type="match status" value="1"/>
</dbReference>
<protein>
    <submittedName>
        <fullName evidence="2">Uncharacterized protein</fullName>
    </submittedName>
</protein>
<feature type="region of interest" description="Disordered" evidence="1">
    <location>
        <begin position="37"/>
        <end position="60"/>
    </location>
</feature>
<dbReference type="RefSeq" id="XP_030998798.1">
    <property type="nucleotide sequence ID" value="XM_031137480.1"/>
</dbReference>
<feature type="region of interest" description="Disordered" evidence="1">
    <location>
        <begin position="185"/>
        <end position="207"/>
    </location>
</feature>
<dbReference type="GeneID" id="41970652"/>
<feature type="region of interest" description="Disordered" evidence="1">
    <location>
        <begin position="503"/>
        <end position="524"/>
    </location>
</feature>